<comment type="function">
    <text evidence="2">May play the central regulatory role in sporulation. It may be an element of the effector pathway responsible for the activation of sporulation genes in response to nutritional stress. Spo0A may act in concert with spo0H (a sigma factor) to control the expression of some genes that are critical to the sporulation process.</text>
</comment>
<gene>
    <name evidence="5" type="ORF">LKE05_03940</name>
</gene>
<dbReference type="InterPro" id="IPR046947">
    <property type="entry name" value="LytR-like"/>
</dbReference>
<feature type="domain" description="Response regulatory" evidence="4">
    <location>
        <begin position="2"/>
        <end position="120"/>
    </location>
</feature>
<dbReference type="Proteomes" id="UP001198242">
    <property type="component" value="Unassembled WGS sequence"/>
</dbReference>
<dbReference type="PANTHER" id="PTHR37299">
    <property type="entry name" value="TRANSCRIPTIONAL REGULATOR-RELATED"/>
    <property type="match status" value="1"/>
</dbReference>
<dbReference type="SMART" id="SM00850">
    <property type="entry name" value="LytTR"/>
    <property type="match status" value="1"/>
</dbReference>
<keyword evidence="3" id="KW-0597">Phosphoprotein</keyword>
<dbReference type="PANTHER" id="PTHR37299:SF1">
    <property type="entry name" value="STAGE 0 SPORULATION PROTEIN A HOMOLOG"/>
    <property type="match status" value="1"/>
</dbReference>
<reference evidence="5 6" key="1">
    <citation type="submission" date="2021-10" db="EMBL/GenBank/DDBJ databases">
        <title>Anaerobic single-cell dispensing facilitates the cultivation of human gut bacteria.</title>
        <authorList>
            <person name="Afrizal A."/>
        </authorList>
    </citation>
    <scope>NUCLEOTIDE SEQUENCE [LARGE SCALE GENOMIC DNA]</scope>
    <source>
        <strain evidence="5 6">CLA-AA-H232</strain>
    </source>
</reference>
<name>A0AAE3J8M1_9FIRM</name>
<evidence type="ECO:0000313" key="5">
    <source>
        <dbReference type="EMBL" id="MCC2209948.1"/>
    </source>
</evidence>
<dbReference type="SMART" id="SM00448">
    <property type="entry name" value="REC"/>
    <property type="match status" value="1"/>
</dbReference>
<sequence>MNIAVVDDLAVGRETLVNYLNEYFSERNMNVTISDFSDAESFVTQFENNKYNMIFFDIYMPGMSGIEAASTVRKTDSSVEIIFLSTSNNFACESYSVNAFCYLVKPITKDAVESLMQRYFEKYEEPSKSLSVLYKTKPEIKLKIAYDSIMYIDVTNRKVRLHLKDKTIEIQNTFSQCASILTEDSRFSNCCKGFIVNFDYVNTVSGNDFLMQNGDYVPIKKRENQQVKKQYLTYELKDIIRE</sequence>
<dbReference type="Gene3D" id="3.40.50.2300">
    <property type="match status" value="1"/>
</dbReference>
<dbReference type="PROSITE" id="PS50110">
    <property type="entry name" value="RESPONSE_REGULATORY"/>
    <property type="match status" value="1"/>
</dbReference>
<keyword evidence="5" id="KW-0238">DNA-binding</keyword>
<dbReference type="Pfam" id="PF00072">
    <property type="entry name" value="Response_reg"/>
    <property type="match status" value="1"/>
</dbReference>
<dbReference type="RefSeq" id="WP_022228980.1">
    <property type="nucleotide sequence ID" value="NZ_JAJEQM010000003.1"/>
</dbReference>
<evidence type="ECO:0000256" key="1">
    <source>
        <dbReference type="ARBA" id="ARBA00018672"/>
    </source>
</evidence>
<dbReference type="AlphaFoldDB" id="A0AAE3J8M1"/>
<dbReference type="Pfam" id="PF04397">
    <property type="entry name" value="LytTR"/>
    <property type="match status" value="1"/>
</dbReference>
<evidence type="ECO:0000313" key="6">
    <source>
        <dbReference type="Proteomes" id="UP001198242"/>
    </source>
</evidence>
<evidence type="ECO:0000259" key="4">
    <source>
        <dbReference type="PROSITE" id="PS50110"/>
    </source>
</evidence>
<feature type="modified residue" description="4-aspartylphosphate" evidence="3">
    <location>
        <position position="57"/>
    </location>
</feature>
<dbReference type="InterPro" id="IPR011006">
    <property type="entry name" value="CheY-like_superfamily"/>
</dbReference>
<dbReference type="EMBL" id="JAJEQM010000003">
    <property type="protein sequence ID" value="MCC2209948.1"/>
    <property type="molecule type" value="Genomic_DNA"/>
</dbReference>
<proteinExistence type="predicted"/>
<dbReference type="InterPro" id="IPR007492">
    <property type="entry name" value="LytTR_DNA-bd_dom"/>
</dbReference>
<comment type="caution">
    <text evidence="5">The sequence shown here is derived from an EMBL/GenBank/DDBJ whole genome shotgun (WGS) entry which is preliminary data.</text>
</comment>
<dbReference type="Gene3D" id="2.40.50.1020">
    <property type="entry name" value="LytTr DNA-binding domain"/>
    <property type="match status" value="1"/>
</dbReference>
<dbReference type="SUPFAM" id="SSF52172">
    <property type="entry name" value="CheY-like"/>
    <property type="match status" value="1"/>
</dbReference>
<organism evidence="5 6">
    <name type="scientific">Hominilimicola fabiformis</name>
    <dbReference type="NCBI Taxonomy" id="2885356"/>
    <lineage>
        <taxon>Bacteria</taxon>
        <taxon>Bacillati</taxon>
        <taxon>Bacillota</taxon>
        <taxon>Clostridia</taxon>
        <taxon>Eubacteriales</taxon>
        <taxon>Oscillospiraceae</taxon>
        <taxon>Hominilimicola</taxon>
    </lineage>
</organism>
<evidence type="ECO:0000256" key="2">
    <source>
        <dbReference type="ARBA" id="ARBA00024867"/>
    </source>
</evidence>
<dbReference type="GO" id="GO:0003677">
    <property type="term" value="F:DNA binding"/>
    <property type="evidence" value="ECO:0007669"/>
    <property type="project" value="UniProtKB-KW"/>
</dbReference>
<dbReference type="GO" id="GO:0000156">
    <property type="term" value="F:phosphorelay response regulator activity"/>
    <property type="evidence" value="ECO:0007669"/>
    <property type="project" value="InterPro"/>
</dbReference>
<keyword evidence="6" id="KW-1185">Reference proteome</keyword>
<accession>A0AAE3J8M1</accession>
<evidence type="ECO:0000256" key="3">
    <source>
        <dbReference type="PROSITE-ProRule" id="PRU00169"/>
    </source>
</evidence>
<protein>
    <recommendedName>
        <fullName evidence="1">Stage 0 sporulation protein A homolog</fullName>
    </recommendedName>
</protein>
<dbReference type="InterPro" id="IPR001789">
    <property type="entry name" value="Sig_transdc_resp-reg_receiver"/>
</dbReference>